<feature type="compositionally biased region" description="Low complexity" evidence="3">
    <location>
        <begin position="173"/>
        <end position="182"/>
    </location>
</feature>
<organism evidence="5 6">
    <name type="scientific">Homarus americanus</name>
    <name type="common">American lobster</name>
    <dbReference type="NCBI Taxonomy" id="6706"/>
    <lineage>
        <taxon>Eukaryota</taxon>
        <taxon>Metazoa</taxon>
        <taxon>Ecdysozoa</taxon>
        <taxon>Arthropoda</taxon>
        <taxon>Crustacea</taxon>
        <taxon>Multicrustacea</taxon>
        <taxon>Malacostraca</taxon>
        <taxon>Eumalacostraca</taxon>
        <taxon>Eucarida</taxon>
        <taxon>Decapoda</taxon>
        <taxon>Pleocyemata</taxon>
        <taxon>Astacidea</taxon>
        <taxon>Nephropoidea</taxon>
        <taxon>Nephropidae</taxon>
        <taxon>Homarus</taxon>
    </lineage>
</organism>
<evidence type="ECO:0000256" key="3">
    <source>
        <dbReference type="SAM" id="MobiDB-lite"/>
    </source>
</evidence>
<feature type="compositionally biased region" description="Polar residues" evidence="3">
    <location>
        <begin position="324"/>
        <end position="349"/>
    </location>
</feature>
<feature type="region of interest" description="Disordered" evidence="3">
    <location>
        <begin position="141"/>
        <end position="194"/>
    </location>
</feature>
<keyword evidence="6" id="KW-1185">Reference proteome</keyword>
<keyword evidence="1 2" id="KW-0193">Cuticle</keyword>
<dbReference type="PROSITE" id="PS51155">
    <property type="entry name" value="CHIT_BIND_RR_2"/>
    <property type="match status" value="1"/>
</dbReference>
<dbReference type="Proteomes" id="UP000747542">
    <property type="component" value="Unassembled WGS sequence"/>
</dbReference>
<dbReference type="PANTHER" id="PTHR12236:SF79">
    <property type="entry name" value="CUTICULAR PROTEIN 50CB-RELATED"/>
    <property type="match status" value="1"/>
</dbReference>
<dbReference type="EMBL" id="JAHLQT010037907">
    <property type="protein sequence ID" value="KAG7157222.1"/>
    <property type="molecule type" value="Genomic_DNA"/>
</dbReference>
<dbReference type="PANTHER" id="PTHR12236">
    <property type="entry name" value="STRUCTURAL CONTITUENT OF CUTICLE"/>
    <property type="match status" value="1"/>
</dbReference>
<feature type="chain" id="PRO_5035171539" evidence="4">
    <location>
        <begin position="20"/>
        <end position="485"/>
    </location>
</feature>
<dbReference type="AlphaFoldDB" id="A0A8J5MN42"/>
<keyword evidence="4" id="KW-0732">Signal</keyword>
<dbReference type="InterPro" id="IPR031311">
    <property type="entry name" value="CHIT_BIND_RR_consensus"/>
</dbReference>
<evidence type="ECO:0000313" key="6">
    <source>
        <dbReference type="Proteomes" id="UP000747542"/>
    </source>
</evidence>
<feature type="region of interest" description="Disordered" evidence="3">
    <location>
        <begin position="282"/>
        <end position="353"/>
    </location>
</feature>
<dbReference type="InterPro" id="IPR000618">
    <property type="entry name" value="Insect_cuticle"/>
</dbReference>
<gene>
    <name evidence="5" type="primary">resilin-L6</name>
    <name evidence="5" type="ORF">Hamer_G010077</name>
</gene>
<dbReference type="InterPro" id="IPR051217">
    <property type="entry name" value="Insect_Cuticle_Struc_Prot"/>
</dbReference>
<reference evidence="5" key="1">
    <citation type="journal article" date="2021" name="Sci. Adv.">
        <title>The American lobster genome reveals insights on longevity, neural, and immune adaptations.</title>
        <authorList>
            <person name="Polinski J.M."/>
            <person name="Zimin A.V."/>
            <person name="Clark K.F."/>
            <person name="Kohn A.B."/>
            <person name="Sadowski N."/>
            <person name="Timp W."/>
            <person name="Ptitsyn A."/>
            <person name="Khanna P."/>
            <person name="Romanova D.Y."/>
            <person name="Williams P."/>
            <person name="Greenwood S.J."/>
            <person name="Moroz L.L."/>
            <person name="Walt D.R."/>
            <person name="Bodnar A.G."/>
        </authorList>
    </citation>
    <scope>NUCLEOTIDE SEQUENCE</scope>
    <source>
        <strain evidence="5">GMGI-L3</strain>
    </source>
</reference>
<dbReference type="Pfam" id="PF00379">
    <property type="entry name" value="Chitin_bind_4"/>
    <property type="match status" value="1"/>
</dbReference>
<comment type="caution">
    <text evidence="5">The sequence shown here is derived from an EMBL/GenBank/DDBJ whole genome shotgun (WGS) entry which is preliminary data.</text>
</comment>
<dbReference type="GO" id="GO:0031012">
    <property type="term" value="C:extracellular matrix"/>
    <property type="evidence" value="ECO:0007669"/>
    <property type="project" value="TreeGrafter"/>
</dbReference>
<evidence type="ECO:0000256" key="1">
    <source>
        <dbReference type="ARBA" id="ARBA00022460"/>
    </source>
</evidence>
<accession>A0A8J5MN42</accession>
<sequence>MLCVVVFASVAVWSQPQRARQSPISMGMRLLGNLRHGMTRTIQDIFGVGGGRGKETPSERPPFRQQQQYQELNLLLPAIEKPNIATTAPPSSFFTVIHEPEVSTAFPDIRGFTDESFKPNIFLTGATPFQGTVDEDQLPLISSHSEGNAHPLPLAQNHLPSPPQDSFPPHGLSSTGFSTFGSPKPEDVPSESSIPFGNTATFSLGSTFKNSRSQKVFLHSSQSLHIPETAESREILGPAPHNPDAHTNSQSFIGTSVPSQPFIKTTIPSHLDLRANPPAFTRRNQPFQHPEVHTKPQPFTRTSQPSQTSSQGVTLSDHHPTIIIRSQSPSPTHFPTQSFTEHQRGSTTQFERRLTTPAVRPVTREFIRDRLQISKKPVVPVKIGHGHINTGTKMRVTPRENEDGSEGVEVSSYEFGYGVLDSDTGNQFFHAEKREQGQTKGSYKIQLPDGRVQTVTYVANSRGFHPKVTFDGEARYPDTTSTTPT</sequence>
<proteinExistence type="predicted"/>
<feature type="region of interest" description="Disordered" evidence="3">
    <location>
        <begin position="382"/>
        <end position="407"/>
    </location>
</feature>
<dbReference type="GO" id="GO:0042302">
    <property type="term" value="F:structural constituent of cuticle"/>
    <property type="evidence" value="ECO:0007669"/>
    <property type="project" value="UniProtKB-UniRule"/>
</dbReference>
<dbReference type="GO" id="GO:0005615">
    <property type="term" value="C:extracellular space"/>
    <property type="evidence" value="ECO:0007669"/>
    <property type="project" value="TreeGrafter"/>
</dbReference>
<name>A0A8J5MN42_HOMAM</name>
<feature type="signal peptide" evidence="4">
    <location>
        <begin position="1"/>
        <end position="19"/>
    </location>
</feature>
<dbReference type="PROSITE" id="PS00233">
    <property type="entry name" value="CHIT_BIND_RR_1"/>
    <property type="match status" value="1"/>
</dbReference>
<feature type="compositionally biased region" description="Low complexity" evidence="3">
    <location>
        <begin position="296"/>
        <end position="311"/>
    </location>
</feature>
<evidence type="ECO:0000256" key="2">
    <source>
        <dbReference type="PROSITE-ProRule" id="PRU00497"/>
    </source>
</evidence>
<evidence type="ECO:0000313" key="5">
    <source>
        <dbReference type="EMBL" id="KAG7157222.1"/>
    </source>
</evidence>
<evidence type="ECO:0000256" key="4">
    <source>
        <dbReference type="SAM" id="SignalP"/>
    </source>
</evidence>
<protein>
    <submittedName>
        <fullName evidence="5">Pro-resilin-like 6</fullName>
    </submittedName>
</protein>